<name>A0A9Q0S9B5_9DIPT</name>
<dbReference type="AlphaFoldDB" id="A0A9Q0S9B5"/>
<accession>A0A9Q0S9B5</accession>
<dbReference type="EMBL" id="WJQU01000001">
    <property type="protein sequence ID" value="KAJ6648140.1"/>
    <property type="molecule type" value="Genomic_DNA"/>
</dbReference>
<proteinExistence type="predicted"/>
<reference evidence="1" key="1">
    <citation type="submission" date="2022-07" db="EMBL/GenBank/DDBJ databases">
        <authorList>
            <person name="Trinca V."/>
            <person name="Uliana J.V.C."/>
            <person name="Torres T.T."/>
            <person name="Ward R.J."/>
            <person name="Monesi N."/>
        </authorList>
    </citation>
    <scope>NUCLEOTIDE SEQUENCE</scope>
    <source>
        <strain evidence="1">HSMRA1968</strain>
        <tissue evidence="1">Whole embryos</tissue>
    </source>
</reference>
<comment type="caution">
    <text evidence="1">The sequence shown here is derived from an EMBL/GenBank/DDBJ whole genome shotgun (WGS) entry which is preliminary data.</text>
</comment>
<evidence type="ECO:0000313" key="2">
    <source>
        <dbReference type="Proteomes" id="UP001151699"/>
    </source>
</evidence>
<organism evidence="1 2">
    <name type="scientific">Pseudolycoriella hygida</name>
    <dbReference type="NCBI Taxonomy" id="35572"/>
    <lineage>
        <taxon>Eukaryota</taxon>
        <taxon>Metazoa</taxon>
        <taxon>Ecdysozoa</taxon>
        <taxon>Arthropoda</taxon>
        <taxon>Hexapoda</taxon>
        <taxon>Insecta</taxon>
        <taxon>Pterygota</taxon>
        <taxon>Neoptera</taxon>
        <taxon>Endopterygota</taxon>
        <taxon>Diptera</taxon>
        <taxon>Nematocera</taxon>
        <taxon>Sciaroidea</taxon>
        <taxon>Sciaridae</taxon>
        <taxon>Pseudolycoriella</taxon>
    </lineage>
</organism>
<protein>
    <submittedName>
        <fullName evidence="1">Uncharacterized protein</fullName>
    </submittedName>
</protein>
<evidence type="ECO:0000313" key="1">
    <source>
        <dbReference type="EMBL" id="KAJ6648140.1"/>
    </source>
</evidence>
<sequence length="110" mass="12622">MQHNSKIFIGVWNGNPENNYWNFLAETAHHCVLQNSTAGASDELGALINWDEIKCLQLAMPIIYRMEDFVSVTSKQREENVLALPYGYELNALTIKQRISAKFPFKLCRC</sequence>
<keyword evidence="2" id="KW-1185">Reference proteome</keyword>
<gene>
    <name evidence="1" type="ORF">Bhyg_03365</name>
</gene>
<dbReference type="Proteomes" id="UP001151699">
    <property type="component" value="Chromosome A"/>
</dbReference>